<dbReference type="VEuPathDB" id="FungiDB:PGTG_05125"/>
<name>E3K6K3_PUCGT</name>
<dbReference type="Proteomes" id="UP000008783">
    <property type="component" value="Unassembled WGS sequence"/>
</dbReference>
<evidence type="ECO:0000256" key="1">
    <source>
        <dbReference type="SAM" id="MobiDB-lite"/>
    </source>
</evidence>
<feature type="compositionally biased region" description="Gly residues" evidence="1">
    <location>
        <begin position="22"/>
        <end position="33"/>
    </location>
</feature>
<evidence type="ECO:0000313" key="2">
    <source>
        <dbReference type="EMBL" id="EFP79900.2"/>
    </source>
</evidence>
<feature type="region of interest" description="Disordered" evidence="1">
    <location>
        <begin position="1"/>
        <end position="49"/>
    </location>
</feature>
<sequence>MNLGGQPVPSTPIQARQANGGTTLGPGVTGGGAMRHTPTQCQSTLPRTPAANRNQRLIILMQTDTILIPIPIATPPGEWRTPAHKC</sequence>
<dbReference type="AlphaFoldDB" id="E3K6K3"/>
<gene>
    <name evidence="2" type="ORF">PGTG_05125</name>
</gene>
<dbReference type="GeneID" id="10533591"/>
<dbReference type="HOGENOM" id="CLU_2498952_0_0_1"/>
<keyword evidence="3" id="KW-1185">Reference proteome</keyword>
<proteinExistence type="predicted"/>
<accession>E3K6K3</accession>
<feature type="compositionally biased region" description="Polar residues" evidence="1">
    <location>
        <begin position="37"/>
        <end position="49"/>
    </location>
</feature>
<dbReference type="EMBL" id="DS178274">
    <property type="protein sequence ID" value="EFP79900.2"/>
    <property type="molecule type" value="Genomic_DNA"/>
</dbReference>
<evidence type="ECO:0000313" key="3">
    <source>
        <dbReference type="Proteomes" id="UP000008783"/>
    </source>
</evidence>
<dbReference type="KEGG" id="pgr:PGTG_05125"/>
<protein>
    <submittedName>
        <fullName evidence="2">Uncharacterized protein</fullName>
    </submittedName>
</protein>
<reference key="1">
    <citation type="submission" date="2007-01" db="EMBL/GenBank/DDBJ databases">
        <title>The Genome Sequence of Puccinia graminis f. sp. tritici Strain CRL 75-36-700-3.</title>
        <authorList>
            <consortium name="The Broad Institute Genome Sequencing Platform"/>
            <person name="Birren B."/>
            <person name="Lander E."/>
            <person name="Galagan J."/>
            <person name="Nusbaum C."/>
            <person name="Devon K."/>
            <person name="Cuomo C."/>
            <person name="Jaffe D."/>
            <person name="Butler J."/>
            <person name="Alvarez P."/>
            <person name="Gnerre S."/>
            <person name="Grabherr M."/>
            <person name="Mauceli E."/>
            <person name="Brockman W."/>
            <person name="Young S."/>
            <person name="LaButti K."/>
            <person name="Sykes S."/>
            <person name="DeCaprio D."/>
            <person name="Crawford M."/>
            <person name="Koehrsen M."/>
            <person name="Engels R."/>
            <person name="Montgomery P."/>
            <person name="Pearson M."/>
            <person name="Howarth C."/>
            <person name="Larson L."/>
            <person name="White J."/>
            <person name="Zeng Q."/>
            <person name="Kodira C."/>
            <person name="Yandava C."/>
            <person name="Alvarado L."/>
            <person name="O'Leary S."/>
            <person name="Szabo L."/>
            <person name="Dean R."/>
            <person name="Schein J."/>
        </authorList>
    </citation>
    <scope>NUCLEOTIDE SEQUENCE</scope>
    <source>
        <strain>CRL 75-36-700-3</strain>
    </source>
</reference>
<dbReference type="RefSeq" id="XP_003324319.2">
    <property type="nucleotide sequence ID" value="XM_003324271.2"/>
</dbReference>
<reference evidence="3" key="2">
    <citation type="journal article" date="2011" name="Proc. Natl. Acad. Sci. U.S.A.">
        <title>Obligate biotrophy features unraveled by the genomic analysis of rust fungi.</title>
        <authorList>
            <person name="Duplessis S."/>
            <person name="Cuomo C.A."/>
            <person name="Lin Y.-C."/>
            <person name="Aerts A."/>
            <person name="Tisserant E."/>
            <person name="Veneault-Fourrey C."/>
            <person name="Joly D.L."/>
            <person name="Hacquard S."/>
            <person name="Amselem J."/>
            <person name="Cantarel B.L."/>
            <person name="Chiu R."/>
            <person name="Coutinho P.M."/>
            <person name="Feau N."/>
            <person name="Field M."/>
            <person name="Frey P."/>
            <person name="Gelhaye E."/>
            <person name="Goldberg J."/>
            <person name="Grabherr M.G."/>
            <person name="Kodira C.D."/>
            <person name="Kohler A."/>
            <person name="Kuees U."/>
            <person name="Lindquist E.A."/>
            <person name="Lucas S.M."/>
            <person name="Mago R."/>
            <person name="Mauceli E."/>
            <person name="Morin E."/>
            <person name="Murat C."/>
            <person name="Pangilinan J.L."/>
            <person name="Park R."/>
            <person name="Pearson M."/>
            <person name="Quesneville H."/>
            <person name="Rouhier N."/>
            <person name="Sakthikumar S."/>
            <person name="Salamov A.A."/>
            <person name="Schmutz J."/>
            <person name="Selles B."/>
            <person name="Shapiro H."/>
            <person name="Tanguay P."/>
            <person name="Tuskan G.A."/>
            <person name="Henrissat B."/>
            <person name="Van de Peer Y."/>
            <person name="Rouze P."/>
            <person name="Ellis J.G."/>
            <person name="Dodds P.N."/>
            <person name="Schein J.E."/>
            <person name="Zhong S."/>
            <person name="Hamelin R.C."/>
            <person name="Grigoriev I.V."/>
            <person name="Szabo L.J."/>
            <person name="Martin F."/>
        </authorList>
    </citation>
    <scope>NUCLEOTIDE SEQUENCE [LARGE SCALE GENOMIC DNA]</scope>
    <source>
        <strain evidence="3">CRL 75-36-700-3 / race SCCL</strain>
    </source>
</reference>
<organism evidence="2 3">
    <name type="scientific">Puccinia graminis f. sp. tritici (strain CRL 75-36-700-3 / race SCCL)</name>
    <name type="common">Black stem rust fungus</name>
    <dbReference type="NCBI Taxonomy" id="418459"/>
    <lineage>
        <taxon>Eukaryota</taxon>
        <taxon>Fungi</taxon>
        <taxon>Dikarya</taxon>
        <taxon>Basidiomycota</taxon>
        <taxon>Pucciniomycotina</taxon>
        <taxon>Pucciniomycetes</taxon>
        <taxon>Pucciniales</taxon>
        <taxon>Pucciniaceae</taxon>
        <taxon>Puccinia</taxon>
    </lineage>
</organism>
<dbReference type="InParanoid" id="E3K6K3"/>